<dbReference type="OrthoDB" id="9908153at2759"/>
<evidence type="ECO:0000313" key="2">
    <source>
        <dbReference type="EMBL" id="GBN06202.1"/>
    </source>
</evidence>
<protein>
    <recommendedName>
        <fullName evidence="4">EGF-like domain-containing protein</fullName>
    </recommendedName>
</protein>
<comment type="caution">
    <text evidence="2">The sequence shown here is derived from an EMBL/GenBank/DDBJ whole genome shotgun (WGS) entry which is preliminary data.</text>
</comment>
<evidence type="ECO:0008006" key="4">
    <source>
        <dbReference type="Google" id="ProtNLM"/>
    </source>
</evidence>
<dbReference type="Proteomes" id="UP000499080">
    <property type="component" value="Unassembled WGS sequence"/>
</dbReference>
<name>A0A4Y2KVE8_ARAVE</name>
<organism evidence="2 3">
    <name type="scientific">Araneus ventricosus</name>
    <name type="common">Orbweaver spider</name>
    <name type="synonym">Epeira ventricosa</name>
    <dbReference type="NCBI Taxonomy" id="182803"/>
    <lineage>
        <taxon>Eukaryota</taxon>
        <taxon>Metazoa</taxon>
        <taxon>Ecdysozoa</taxon>
        <taxon>Arthropoda</taxon>
        <taxon>Chelicerata</taxon>
        <taxon>Arachnida</taxon>
        <taxon>Araneae</taxon>
        <taxon>Araneomorphae</taxon>
        <taxon>Entelegynae</taxon>
        <taxon>Araneoidea</taxon>
        <taxon>Araneidae</taxon>
        <taxon>Araneus</taxon>
    </lineage>
</organism>
<evidence type="ECO:0000256" key="1">
    <source>
        <dbReference type="SAM" id="MobiDB-lite"/>
    </source>
</evidence>
<keyword evidence="3" id="KW-1185">Reference proteome</keyword>
<proteinExistence type="predicted"/>
<dbReference type="EMBL" id="BGPR01005040">
    <property type="protein sequence ID" value="GBN06202.1"/>
    <property type="molecule type" value="Genomic_DNA"/>
</dbReference>
<dbReference type="AlphaFoldDB" id="A0A4Y2KVE8"/>
<evidence type="ECO:0000313" key="3">
    <source>
        <dbReference type="Proteomes" id="UP000499080"/>
    </source>
</evidence>
<gene>
    <name evidence="2" type="ORF">AVEN_71653_1</name>
</gene>
<feature type="region of interest" description="Disordered" evidence="1">
    <location>
        <begin position="39"/>
        <end position="58"/>
    </location>
</feature>
<feature type="compositionally biased region" description="Low complexity" evidence="1">
    <location>
        <begin position="42"/>
        <end position="58"/>
    </location>
</feature>
<accession>A0A4Y2KVE8</accession>
<reference evidence="2 3" key="1">
    <citation type="journal article" date="2019" name="Sci. Rep.">
        <title>Orb-weaving spider Araneus ventricosus genome elucidates the spidroin gene catalogue.</title>
        <authorList>
            <person name="Kono N."/>
            <person name="Nakamura H."/>
            <person name="Ohtoshi R."/>
            <person name="Moran D.A.P."/>
            <person name="Shinohara A."/>
            <person name="Yoshida Y."/>
            <person name="Fujiwara M."/>
            <person name="Mori M."/>
            <person name="Tomita M."/>
            <person name="Arakawa K."/>
        </authorList>
    </citation>
    <scope>NUCLEOTIDE SEQUENCE [LARGE SCALE GENOMIC DNA]</scope>
</reference>
<sequence length="207" mass="22179">MVSSMNNSQLDTGLVTSFTVPFVPEIQQKTNSIEFSTALGKGTSSSEGTTDSTTTSTIGSSTVQACDCGIGGSCQLDSSGEKICNCFSGYARYKGHCYECDCGPYGTCILETGIKRCTCDVNYAEKNGKCEFMESTTLEGSTSTLTTVLPSTTQSCNCENGNCVYEGGKKICKCNPGYGNYKETSCIGMSVLPEQYGLYNNYRWVTE</sequence>